<accession>A0A1Y1X3F7</accession>
<feature type="transmembrane region" description="Helical" evidence="1">
    <location>
        <begin position="20"/>
        <end position="41"/>
    </location>
</feature>
<keyword evidence="3" id="KW-1185">Reference proteome</keyword>
<sequence>MFNSITNCNADHYFSTRLDSLILSFISCTSLLLITTVNTLIEISNEIADYFSRNLENNPQEVNHIEFIQIEEDKFISKMDDQNKS</sequence>
<evidence type="ECO:0000313" key="3">
    <source>
        <dbReference type="Proteomes" id="UP000193944"/>
    </source>
</evidence>
<reference evidence="2 3" key="1">
    <citation type="submission" date="2016-08" db="EMBL/GenBank/DDBJ databases">
        <title>A Parts List for Fungal Cellulosomes Revealed by Comparative Genomics.</title>
        <authorList>
            <consortium name="DOE Joint Genome Institute"/>
            <person name="Haitjema C.H."/>
            <person name="Gilmore S.P."/>
            <person name="Henske J.K."/>
            <person name="Solomon K.V."/>
            <person name="De Groot R."/>
            <person name="Kuo A."/>
            <person name="Mondo S.J."/>
            <person name="Salamov A.A."/>
            <person name="Labutti K."/>
            <person name="Zhao Z."/>
            <person name="Chiniquy J."/>
            <person name="Barry K."/>
            <person name="Brewer H.M."/>
            <person name="Purvine S.O."/>
            <person name="Wright A.T."/>
            <person name="Boxma B."/>
            <person name="Van Alen T."/>
            <person name="Hackstein J.H."/>
            <person name="Baker S.E."/>
            <person name="Grigoriev I.V."/>
            <person name="O'Malley M.A."/>
        </authorList>
    </citation>
    <scope>NUCLEOTIDE SEQUENCE [LARGE SCALE GENOMIC DNA]</scope>
    <source>
        <strain evidence="2 3">S4</strain>
    </source>
</reference>
<comment type="caution">
    <text evidence="2">The sequence shown here is derived from an EMBL/GenBank/DDBJ whole genome shotgun (WGS) entry which is preliminary data.</text>
</comment>
<evidence type="ECO:0000256" key="1">
    <source>
        <dbReference type="SAM" id="Phobius"/>
    </source>
</evidence>
<evidence type="ECO:0000313" key="2">
    <source>
        <dbReference type="EMBL" id="ORX80313.1"/>
    </source>
</evidence>
<organism evidence="2 3">
    <name type="scientific">Anaeromyces robustus</name>
    <dbReference type="NCBI Taxonomy" id="1754192"/>
    <lineage>
        <taxon>Eukaryota</taxon>
        <taxon>Fungi</taxon>
        <taxon>Fungi incertae sedis</taxon>
        <taxon>Chytridiomycota</taxon>
        <taxon>Chytridiomycota incertae sedis</taxon>
        <taxon>Neocallimastigomycetes</taxon>
        <taxon>Neocallimastigales</taxon>
        <taxon>Neocallimastigaceae</taxon>
        <taxon>Anaeromyces</taxon>
    </lineage>
</organism>
<keyword evidence="1" id="KW-0812">Transmembrane</keyword>
<keyword evidence="1" id="KW-0472">Membrane</keyword>
<keyword evidence="1" id="KW-1133">Transmembrane helix</keyword>
<protein>
    <submittedName>
        <fullName evidence="2">Uncharacterized protein</fullName>
    </submittedName>
</protein>
<name>A0A1Y1X3F7_9FUNG</name>
<proteinExistence type="predicted"/>
<dbReference type="Proteomes" id="UP000193944">
    <property type="component" value="Unassembled WGS sequence"/>
</dbReference>
<reference evidence="2 3" key="2">
    <citation type="submission" date="2016-08" db="EMBL/GenBank/DDBJ databases">
        <title>Pervasive Adenine N6-methylation of Active Genes in Fungi.</title>
        <authorList>
            <consortium name="DOE Joint Genome Institute"/>
            <person name="Mondo S.J."/>
            <person name="Dannebaum R.O."/>
            <person name="Kuo R.C."/>
            <person name="Labutti K."/>
            <person name="Haridas S."/>
            <person name="Kuo A."/>
            <person name="Salamov A."/>
            <person name="Ahrendt S.R."/>
            <person name="Lipzen A."/>
            <person name="Sullivan W."/>
            <person name="Andreopoulos W.B."/>
            <person name="Clum A."/>
            <person name="Lindquist E."/>
            <person name="Daum C."/>
            <person name="Ramamoorthy G.K."/>
            <person name="Gryganskyi A."/>
            <person name="Culley D."/>
            <person name="Magnuson J.K."/>
            <person name="James T.Y."/>
            <person name="O'Malley M.A."/>
            <person name="Stajich J.E."/>
            <person name="Spatafora J.W."/>
            <person name="Visel A."/>
            <person name="Grigoriev I.V."/>
        </authorList>
    </citation>
    <scope>NUCLEOTIDE SEQUENCE [LARGE SCALE GENOMIC DNA]</scope>
    <source>
        <strain evidence="2 3">S4</strain>
    </source>
</reference>
<dbReference type="EMBL" id="MCFG01000149">
    <property type="protein sequence ID" value="ORX80313.1"/>
    <property type="molecule type" value="Genomic_DNA"/>
</dbReference>
<dbReference type="AlphaFoldDB" id="A0A1Y1X3F7"/>
<gene>
    <name evidence="2" type="ORF">BCR32DRAFT_280656</name>
</gene>